<keyword evidence="3" id="KW-1185">Reference proteome</keyword>
<evidence type="ECO:0000313" key="3">
    <source>
        <dbReference type="Proteomes" id="UP000179454"/>
    </source>
</evidence>
<evidence type="ECO:0000313" key="4">
    <source>
        <dbReference type="Proteomes" id="UP000179536"/>
    </source>
</evidence>
<dbReference type="InterPro" id="IPR010349">
    <property type="entry name" value="Asparaginase_II"/>
</dbReference>
<reference evidence="3 4" key="1">
    <citation type="submission" date="2019-11" db="EMBL/GenBank/DDBJ databases">
        <title>Whole-genome sequencing of Allorhizobium vitis.</title>
        <authorList>
            <person name="Gan H.M."/>
            <person name="Savka M.A."/>
        </authorList>
    </citation>
    <scope>NUCLEOTIDE SEQUENCE [LARGE SCALE GENOMIC DNA]</scope>
    <source>
        <strain evidence="2 4">RF2/1</strain>
        <strain evidence="1 3">T1/7</strain>
    </source>
</reference>
<dbReference type="AlphaFoldDB" id="A0ABD6H4X5"/>
<dbReference type="EMBL" id="MBFA02000002">
    <property type="protein sequence ID" value="MUP09187.1"/>
    <property type="molecule type" value="Genomic_DNA"/>
</dbReference>
<evidence type="ECO:0000313" key="1">
    <source>
        <dbReference type="EMBL" id="MUO45494.1"/>
    </source>
</evidence>
<protein>
    <submittedName>
        <fullName evidence="2">Uncharacterized protein</fullName>
    </submittedName>
</protein>
<comment type="caution">
    <text evidence="2">The sequence shown here is derived from an EMBL/GenBank/DDBJ whole genome shotgun (WGS) entry which is preliminary data.</text>
</comment>
<dbReference type="PANTHER" id="PTHR42110">
    <property type="entry name" value="L-ASPARAGINASE, PUTATIVE (AFU_ORTHOLOGUE AFUA_3G11890)-RELATED"/>
    <property type="match status" value="1"/>
</dbReference>
<accession>A0ABD6H4X5</accession>
<name>A0ABD6H4X5_AGRVI</name>
<dbReference type="EMBL" id="MBFE02000038">
    <property type="protein sequence ID" value="MUO45494.1"/>
    <property type="molecule type" value="Genomic_DNA"/>
</dbReference>
<proteinExistence type="predicted"/>
<organism evidence="2 4">
    <name type="scientific">Agrobacterium vitis</name>
    <name type="common">Rhizobium vitis</name>
    <dbReference type="NCBI Taxonomy" id="373"/>
    <lineage>
        <taxon>Bacteria</taxon>
        <taxon>Pseudomonadati</taxon>
        <taxon>Pseudomonadota</taxon>
        <taxon>Alphaproteobacteria</taxon>
        <taxon>Hyphomicrobiales</taxon>
        <taxon>Rhizobiaceae</taxon>
        <taxon>Rhizobium/Agrobacterium group</taxon>
        <taxon>Agrobacterium</taxon>
    </lineage>
</organism>
<dbReference type="Pfam" id="PF06089">
    <property type="entry name" value="Asparaginase_II"/>
    <property type="match status" value="1"/>
</dbReference>
<evidence type="ECO:0000313" key="2">
    <source>
        <dbReference type="EMBL" id="MUP09187.1"/>
    </source>
</evidence>
<dbReference type="PANTHER" id="PTHR42110:SF1">
    <property type="entry name" value="L-ASPARAGINASE, PUTATIVE (AFU_ORTHOLOGUE AFUA_3G11890)-RELATED"/>
    <property type="match status" value="1"/>
</dbReference>
<gene>
    <name evidence="2" type="ORF">BBK91_004835</name>
    <name evidence="1" type="ORF">BBL17_027420</name>
</gene>
<dbReference type="RefSeq" id="WP_015918266.1">
    <property type="nucleotide sequence ID" value="NZ_MBFA02000002.1"/>
</dbReference>
<dbReference type="Proteomes" id="UP000179536">
    <property type="component" value="Unassembled WGS sequence"/>
</dbReference>
<sequence length="189" mass="21146">MFDRYTLDSKEYHQIDTLVSSIKHRALRAWLSELAGDDGYWVNDSCGMPCWVAPMHQHARLWNALSNSNASAMEAIKELWTANPILIGGSNRVDTTILQFGKGRLFAKEGADGLLFLHATGKKGEPPVTILVKMSQAARDEHLYFAVIIAIKQYVPSRATLMHDFASHLQFIIASNVLSFESTLEPRKS</sequence>
<dbReference type="Proteomes" id="UP000179454">
    <property type="component" value="Unassembled WGS sequence"/>
</dbReference>